<evidence type="ECO:0000313" key="3">
    <source>
        <dbReference type="Proteomes" id="UP000824044"/>
    </source>
</evidence>
<dbReference type="Proteomes" id="UP000824044">
    <property type="component" value="Unassembled WGS sequence"/>
</dbReference>
<dbReference type="InterPro" id="IPR036291">
    <property type="entry name" value="NAD(P)-bd_dom_sf"/>
</dbReference>
<organism evidence="2 3">
    <name type="scientific">Candidatus Gallimonas intestinigallinarum</name>
    <dbReference type="NCBI Taxonomy" id="2838604"/>
    <lineage>
        <taxon>Bacteria</taxon>
        <taxon>Bacillati</taxon>
        <taxon>Bacillota</taxon>
        <taxon>Clostridia</taxon>
        <taxon>Candidatus Gallimonas</taxon>
    </lineage>
</organism>
<evidence type="ECO:0000313" key="2">
    <source>
        <dbReference type="EMBL" id="HIZ25176.1"/>
    </source>
</evidence>
<dbReference type="Pfam" id="PF13561">
    <property type="entry name" value="adh_short_C2"/>
    <property type="match status" value="1"/>
</dbReference>
<protein>
    <submittedName>
        <fullName evidence="2">SDR family NAD(P)-dependent oxidoreductase</fullName>
    </submittedName>
</protein>
<accession>A0A9D2DXI4</accession>
<reference evidence="2" key="2">
    <citation type="submission" date="2021-04" db="EMBL/GenBank/DDBJ databases">
        <authorList>
            <person name="Gilroy R."/>
        </authorList>
    </citation>
    <scope>NUCLEOTIDE SEQUENCE</scope>
    <source>
        <strain evidence="2">CHK33-5263</strain>
    </source>
</reference>
<comment type="caution">
    <text evidence="2">The sequence shown here is derived from an EMBL/GenBank/DDBJ whole genome shotgun (WGS) entry which is preliminary data.</text>
</comment>
<dbReference type="SUPFAM" id="SSF51735">
    <property type="entry name" value="NAD(P)-binding Rossmann-fold domains"/>
    <property type="match status" value="1"/>
</dbReference>
<dbReference type="GO" id="GO:0016616">
    <property type="term" value="F:oxidoreductase activity, acting on the CH-OH group of donors, NAD or NADP as acceptor"/>
    <property type="evidence" value="ECO:0007669"/>
    <property type="project" value="TreeGrafter"/>
</dbReference>
<evidence type="ECO:0000256" key="1">
    <source>
        <dbReference type="ARBA" id="ARBA00006484"/>
    </source>
</evidence>
<reference evidence="2" key="1">
    <citation type="journal article" date="2021" name="PeerJ">
        <title>Extensive microbial diversity within the chicken gut microbiome revealed by metagenomics and culture.</title>
        <authorList>
            <person name="Gilroy R."/>
            <person name="Ravi A."/>
            <person name="Getino M."/>
            <person name="Pursley I."/>
            <person name="Horton D.L."/>
            <person name="Alikhan N.F."/>
            <person name="Baker D."/>
            <person name="Gharbi K."/>
            <person name="Hall N."/>
            <person name="Watson M."/>
            <person name="Adriaenssens E.M."/>
            <person name="Foster-Nyarko E."/>
            <person name="Jarju S."/>
            <person name="Secka A."/>
            <person name="Antonio M."/>
            <person name="Oren A."/>
            <person name="Chaudhuri R.R."/>
            <person name="La Ragione R."/>
            <person name="Hildebrand F."/>
            <person name="Pallen M.J."/>
        </authorList>
    </citation>
    <scope>NUCLEOTIDE SEQUENCE</scope>
    <source>
        <strain evidence="2">CHK33-5263</strain>
    </source>
</reference>
<dbReference type="CDD" id="cd05233">
    <property type="entry name" value="SDR_c"/>
    <property type="match status" value="1"/>
</dbReference>
<dbReference type="Gene3D" id="3.40.50.720">
    <property type="entry name" value="NAD(P)-binding Rossmann-like Domain"/>
    <property type="match status" value="1"/>
</dbReference>
<comment type="similarity">
    <text evidence="1">Belongs to the short-chain dehydrogenases/reductases (SDR) family.</text>
</comment>
<dbReference type="InterPro" id="IPR002347">
    <property type="entry name" value="SDR_fam"/>
</dbReference>
<gene>
    <name evidence="2" type="ORF">H9812_06890</name>
</gene>
<sequence>MAKVCVITGGGSGMGLEAAKFMPKDKIIVLSGRTEAKLKKAVAELSALGFEAYAKTCDTSKRESVKALVSYAVSLGEVKTVINSAGLSPAMADPETIVRVNALGTVYMNEEFSKVMKKGSVIVDVASNSAYVLPKLLINKKVYALADQDEEKLVAKIIKKAKLAKGDYQRSGFAYALSKNFVVWYAKKCAFDYGPKGIRVVSLSPGLIATDMGNLEAKDGGMLIGFSTEERMGKPEELGYALATVADERNGYLAGVDVLCDGGSTNGMQEFKKKK</sequence>
<dbReference type="AlphaFoldDB" id="A0A9D2DXI4"/>
<dbReference type="PANTHER" id="PTHR42760">
    <property type="entry name" value="SHORT-CHAIN DEHYDROGENASES/REDUCTASES FAMILY MEMBER"/>
    <property type="match status" value="1"/>
</dbReference>
<dbReference type="PRINTS" id="PR00081">
    <property type="entry name" value="GDHRDH"/>
</dbReference>
<proteinExistence type="inferred from homology"/>
<dbReference type="EMBL" id="DXBS01000128">
    <property type="protein sequence ID" value="HIZ25176.1"/>
    <property type="molecule type" value="Genomic_DNA"/>
</dbReference>
<dbReference type="Pfam" id="PF00106">
    <property type="entry name" value="adh_short"/>
    <property type="match status" value="1"/>
</dbReference>
<name>A0A9D2DXI4_9FIRM</name>